<organism evidence="2 3">
    <name type="scientific">Funneliformis mosseae</name>
    <name type="common">Endomycorrhizal fungus</name>
    <name type="synonym">Glomus mosseae</name>
    <dbReference type="NCBI Taxonomy" id="27381"/>
    <lineage>
        <taxon>Eukaryota</taxon>
        <taxon>Fungi</taxon>
        <taxon>Fungi incertae sedis</taxon>
        <taxon>Mucoromycota</taxon>
        <taxon>Glomeromycotina</taxon>
        <taxon>Glomeromycetes</taxon>
        <taxon>Glomerales</taxon>
        <taxon>Glomeraceae</taxon>
        <taxon>Funneliformis</taxon>
    </lineage>
</organism>
<feature type="non-terminal residue" evidence="2">
    <location>
        <position position="1"/>
    </location>
</feature>
<sequence>HHQENESLKDEINQLELENKRLRNQTNKLIGRIKSLGAQVEHL</sequence>
<keyword evidence="1" id="KW-0175">Coiled coil</keyword>
<gene>
    <name evidence="2" type="ORF">FMOSSE_LOCUS16527</name>
</gene>
<name>A0A9N9ISU0_FUNMO</name>
<reference evidence="2" key="1">
    <citation type="submission" date="2021-06" db="EMBL/GenBank/DDBJ databases">
        <authorList>
            <person name="Kallberg Y."/>
            <person name="Tangrot J."/>
            <person name="Rosling A."/>
        </authorList>
    </citation>
    <scope>NUCLEOTIDE SEQUENCE</scope>
    <source>
        <strain evidence="2">87-6 pot B 2015</strain>
    </source>
</reference>
<keyword evidence="3" id="KW-1185">Reference proteome</keyword>
<evidence type="ECO:0000313" key="3">
    <source>
        <dbReference type="Proteomes" id="UP000789375"/>
    </source>
</evidence>
<feature type="coiled-coil region" evidence="1">
    <location>
        <begin position="5"/>
        <end position="32"/>
    </location>
</feature>
<evidence type="ECO:0000256" key="1">
    <source>
        <dbReference type="SAM" id="Coils"/>
    </source>
</evidence>
<evidence type="ECO:0000313" key="2">
    <source>
        <dbReference type="EMBL" id="CAG8748634.1"/>
    </source>
</evidence>
<proteinExistence type="predicted"/>
<feature type="non-terminal residue" evidence="2">
    <location>
        <position position="43"/>
    </location>
</feature>
<dbReference type="EMBL" id="CAJVPP010024000">
    <property type="protein sequence ID" value="CAG8748634.1"/>
    <property type="molecule type" value="Genomic_DNA"/>
</dbReference>
<dbReference type="AlphaFoldDB" id="A0A9N9ISU0"/>
<comment type="caution">
    <text evidence="2">The sequence shown here is derived from an EMBL/GenBank/DDBJ whole genome shotgun (WGS) entry which is preliminary data.</text>
</comment>
<dbReference type="Proteomes" id="UP000789375">
    <property type="component" value="Unassembled WGS sequence"/>
</dbReference>
<protein>
    <submittedName>
        <fullName evidence="2">14070_t:CDS:1</fullName>
    </submittedName>
</protein>
<accession>A0A9N9ISU0</accession>